<dbReference type="EMBL" id="LYPC01000032">
    <property type="protein sequence ID" value="OCT10528.1"/>
    <property type="molecule type" value="Genomic_DNA"/>
</dbReference>
<dbReference type="GO" id="GO:0006825">
    <property type="term" value="P:copper ion transport"/>
    <property type="evidence" value="ECO:0007669"/>
    <property type="project" value="InterPro"/>
</dbReference>
<dbReference type="CDD" id="cd00371">
    <property type="entry name" value="HMA"/>
    <property type="match status" value="1"/>
</dbReference>
<dbReference type="InterPro" id="IPR006121">
    <property type="entry name" value="HMA_dom"/>
</dbReference>
<dbReference type="OrthoDB" id="9813965at2"/>
<dbReference type="FunFam" id="3.30.70.100:FF:000001">
    <property type="entry name" value="ATPase copper transporting beta"/>
    <property type="match status" value="1"/>
</dbReference>
<feature type="domain" description="HMA" evidence="2">
    <location>
        <begin position="2"/>
        <end position="66"/>
    </location>
</feature>
<dbReference type="InterPro" id="IPR006122">
    <property type="entry name" value="HMA_Cu_ion-bd"/>
</dbReference>
<protein>
    <submittedName>
        <fullName evidence="3">Copper resistance protein CopZ</fullName>
    </submittedName>
</protein>
<proteinExistence type="predicted"/>
<dbReference type="STRING" id="512399.A8709_12070"/>
<dbReference type="InterPro" id="IPR000428">
    <property type="entry name" value="Cu-bd"/>
</dbReference>
<reference evidence="4" key="1">
    <citation type="submission" date="2016-05" db="EMBL/GenBank/DDBJ databases">
        <title>Paenibacillus oryzae. sp. nov., isolated from the rice root.</title>
        <authorList>
            <person name="Zhang J."/>
            <person name="Zhang X."/>
        </authorList>
    </citation>
    <scope>NUCLEOTIDE SEQUENCE [LARGE SCALE GENOMIC DNA]</scope>
    <source>
        <strain evidence="4">KCTC13222</strain>
    </source>
</reference>
<dbReference type="PRINTS" id="PR00944">
    <property type="entry name" value="CUEXPORT"/>
</dbReference>
<dbReference type="Pfam" id="PF00403">
    <property type="entry name" value="HMA"/>
    <property type="match status" value="1"/>
</dbReference>
<comment type="caution">
    <text evidence="3">The sequence shown here is derived from an EMBL/GenBank/DDBJ whole genome shotgun (WGS) entry which is preliminary data.</text>
</comment>
<accession>A0A1C0ZR36</accession>
<dbReference type="RefSeq" id="WP_065859477.1">
    <property type="nucleotide sequence ID" value="NZ_LYPC01000032.1"/>
</dbReference>
<evidence type="ECO:0000313" key="4">
    <source>
        <dbReference type="Proteomes" id="UP000093309"/>
    </source>
</evidence>
<evidence type="ECO:0000313" key="3">
    <source>
        <dbReference type="EMBL" id="OCT10528.1"/>
    </source>
</evidence>
<dbReference type="GO" id="GO:0005507">
    <property type="term" value="F:copper ion binding"/>
    <property type="evidence" value="ECO:0007669"/>
    <property type="project" value="InterPro"/>
</dbReference>
<dbReference type="SUPFAM" id="SSF55008">
    <property type="entry name" value="HMA, heavy metal-associated domain"/>
    <property type="match status" value="1"/>
</dbReference>
<dbReference type="NCBIfam" id="TIGR00003">
    <property type="entry name" value="copper ion binding protein"/>
    <property type="match status" value="1"/>
</dbReference>
<evidence type="ECO:0000256" key="1">
    <source>
        <dbReference type="ARBA" id="ARBA00022723"/>
    </source>
</evidence>
<gene>
    <name evidence="3" type="ORF">A8709_12070</name>
</gene>
<dbReference type="InterPro" id="IPR036163">
    <property type="entry name" value="HMA_dom_sf"/>
</dbReference>
<organism evidence="3 4">
    <name type="scientific">Paenibacillus pectinilyticus</name>
    <dbReference type="NCBI Taxonomy" id="512399"/>
    <lineage>
        <taxon>Bacteria</taxon>
        <taxon>Bacillati</taxon>
        <taxon>Bacillota</taxon>
        <taxon>Bacilli</taxon>
        <taxon>Bacillales</taxon>
        <taxon>Paenibacillaceae</taxon>
        <taxon>Paenibacillus</taxon>
    </lineage>
</organism>
<keyword evidence="4" id="KW-1185">Reference proteome</keyword>
<dbReference type="Gene3D" id="3.30.70.100">
    <property type="match status" value="1"/>
</dbReference>
<dbReference type="AlphaFoldDB" id="A0A1C0ZR36"/>
<dbReference type="PROSITE" id="PS50846">
    <property type="entry name" value="HMA_2"/>
    <property type="match status" value="1"/>
</dbReference>
<evidence type="ECO:0000259" key="2">
    <source>
        <dbReference type="PROSITE" id="PS50846"/>
    </source>
</evidence>
<dbReference type="Proteomes" id="UP000093309">
    <property type="component" value="Unassembled WGS sequence"/>
</dbReference>
<name>A0A1C0ZR36_9BACL</name>
<sequence>MSNIILKVEGMSCNHCVQSVEKAVKELGAEGKVNLANKEVDIQFDETHVSLAAIKEAIEEQGYDVVG</sequence>
<keyword evidence="1" id="KW-0479">Metal-binding</keyword>